<dbReference type="RefSeq" id="WP_112219030.1">
    <property type="nucleotide sequence ID" value="NZ_MVJN01000004.1"/>
</dbReference>
<evidence type="ECO:0000313" key="2">
    <source>
        <dbReference type="Proteomes" id="UP000249458"/>
    </source>
</evidence>
<sequence>MKSSQGMILIVFSLILSFIALLVMAQSESLFLFYKNLGQMIHIQSEIQLLEEEAIRLLKQKNRTCTVFDHGANEILHQLQSRSACCIMHEEKKYCYLLEDLGEFPCLRIKNKYLSHQWRITLSDNALRPLIIQIRYAEAVRPQQCLENQSRVIEEGVQSLRIL</sequence>
<dbReference type="EMBL" id="MVJN01000004">
    <property type="protein sequence ID" value="RAP36916.1"/>
    <property type="molecule type" value="Genomic_DNA"/>
</dbReference>
<gene>
    <name evidence="1" type="ORF">B1207_05650</name>
</gene>
<dbReference type="AlphaFoldDB" id="A0A364LJY2"/>
<protein>
    <submittedName>
        <fullName evidence="1">Uncharacterized protein</fullName>
    </submittedName>
</protein>
<evidence type="ECO:0000313" key="1">
    <source>
        <dbReference type="EMBL" id="RAP36916.1"/>
    </source>
</evidence>
<accession>A0A364LJY2</accession>
<dbReference type="Proteomes" id="UP000249458">
    <property type="component" value="Unassembled WGS sequence"/>
</dbReference>
<comment type="caution">
    <text evidence="1">The sequence shown here is derived from an EMBL/GenBank/DDBJ whole genome shotgun (WGS) entry which is preliminary data.</text>
</comment>
<organism evidence="1 2">
    <name type="scientific">Legionella quinlivanii</name>
    <dbReference type="NCBI Taxonomy" id="45073"/>
    <lineage>
        <taxon>Bacteria</taxon>
        <taxon>Pseudomonadati</taxon>
        <taxon>Pseudomonadota</taxon>
        <taxon>Gammaproteobacteria</taxon>
        <taxon>Legionellales</taxon>
        <taxon>Legionellaceae</taxon>
        <taxon>Legionella</taxon>
    </lineage>
</organism>
<reference evidence="1 2" key="1">
    <citation type="submission" date="2017-02" db="EMBL/GenBank/DDBJ databases">
        <title>Legionella quilivanii strain from human: case report and whole genome sequencing analysis.</title>
        <authorList>
            <person name="Lalancette C."/>
            <person name="Leduc J.-M."/>
            <person name="Levesque S."/>
            <person name="Fournier E."/>
            <person name="Saoud J."/>
            <person name="Faucher S.P."/>
            <person name="Bernard K."/>
            <person name="Martineau C."/>
            <person name="Longtin J."/>
        </authorList>
    </citation>
    <scope>NUCLEOTIDE SEQUENCE [LARGE SCALE GENOMIC DNA]</scope>
    <source>
        <strain evidence="1 2">ID143958</strain>
    </source>
</reference>
<proteinExistence type="predicted"/>
<name>A0A364LJY2_9GAMM</name>